<accession>X1T119</accession>
<feature type="non-terminal residue" evidence="1">
    <location>
        <position position="220"/>
    </location>
</feature>
<protein>
    <submittedName>
        <fullName evidence="1">Uncharacterized protein</fullName>
    </submittedName>
</protein>
<name>X1T119_9ZZZZ</name>
<reference evidence="1" key="1">
    <citation type="journal article" date="2014" name="Front. Microbiol.">
        <title>High frequency of phylogenetically diverse reductive dehalogenase-homologous genes in deep subseafloor sedimentary metagenomes.</title>
        <authorList>
            <person name="Kawai M."/>
            <person name="Futagami T."/>
            <person name="Toyoda A."/>
            <person name="Takaki Y."/>
            <person name="Nishi S."/>
            <person name="Hori S."/>
            <person name="Arai W."/>
            <person name="Tsubouchi T."/>
            <person name="Morono Y."/>
            <person name="Uchiyama I."/>
            <person name="Ito T."/>
            <person name="Fujiyama A."/>
            <person name="Inagaki F."/>
            <person name="Takami H."/>
        </authorList>
    </citation>
    <scope>NUCLEOTIDE SEQUENCE</scope>
    <source>
        <strain evidence="1">Expedition CK06-06</strain>
    </source>
</reference>
<dbReference type="AlphaFoldDB" id="X1T119"/>
<evidence type="ECO:0000313" key="1">
    <source>
        <dbReference type="EMBL" id="GAI85076.1"/>
    </source>
</evidence>
<dbReference type="EMBL" id="BARW01007147">
    <property type="protein sequence ID" value="GAI85076.1"/>
    <property type="molecule type" value="Genomic_DNA"/>
</dbReference>
<organism evidence="1">
    <name type="scientific">marine sediment metagenome</name>
    <dbReference type="NCBI Taxonomy" id="412755"/>
    <lineage>
        <taxon>unclassified sequences</taxon>
        <taxon>metagenomes</taxon>
        <taxon>ecological metagenomes</taxon>
    </lineage>
</organism>
<gene>
    <name evidence="1" type="ORF">S12H4_14942</name>
</gene>
<comment type="caution">
    <text evidence="1">The sequence shown here is derived from an EMBL/GenBank/DDBJ whole genome shotgun (WGS) entry which is preliminary data.</text>
</comment>
<sequence>MIVACKKTTLRKLGFLSDQEGIINKYIREEGAWNPHLIKTREFILDSIKGKSFQTIAILGSGWLLDIPLEELTEQCERVLLVDIFHPPQIVHKTKAYLNIELIAQDITGGLVEEVYSLVRDFKRFGKKKSIREIVTHGFKPEYEVDYYVSVNLLNQLDILIIDYLKKHHIYSEQELHRLRHRIQKCHVDSLPAGKTCLITDYEELIYKENILEKRNPLVH</sequence>
<proteinExistence type="predicted"/>